<dbReference type="SUPFAM" id="SSF160113">
    <property type="entry name" value="YegP-like"/>
    <property type="match status" value="1"/>
</dbReference>
<dbReference type="Pfam" id="PF07411">
    <property type="entry name" value="DUF1508"/>
    <property type="match status" value="1"/>
</dbReference>
<reference evidence="3 4" key="1">
    <citation type="submission" date="2017-01" db="EMBL/GenBank/DDBJ databases">
        <title>A new Hymenobacter.</title>
        <authorList>
            <person name="Liang Y."/>
            <person name="Feng F."/>
        </authorList>
    </citation>
    <scope>NUCLEOTIDE SEQUENCE [LARGE SCALE GENOMIC DNA]</scope>
    <source>
        <strain evidence="3">MIMBbqt21</strain>
    </source>
</reference>
<keyword evidence="1" id="KW-1133">Transmembrane helix</keyword>
<dbReference type="EMBL" id="MTSE01000010">
    <property type="protein sequence ID" value="OUJ72455.1"/>
    <property type="molecule type" value="Genomic_DNA"/>
</dbReference>
<evidence type="ECO:0000256" key="1">
    <source>
        <dbReference type="SAM" id="Phobius"/>
    </source>
</evidence>
<name>A0A243WA72_9BACT</name>
<gene>
    <name evidence="3" type="ORF">BXP70_18000</name>
</gene>
<evidence type="ECO:0000313" key="3">
    <source>
        <dbReference type="EMBL" id="OUJ72455.1"/>
    </source>
</evidence>
<dbReference type="Proteomes" id="UP000194873">
    <property type="component" value="Unassembled WGS sequence"/>
</dbReference>
<evidence type="ECO:0000313" key="4">
    <source>
        <dbReference type="Proteomes" id="UP000194873"/>
    </source>
</evidence>
<sequence>MNVRAYCRSQYITRNDERSSYSFRMHDDMGETIAHGATYCTMSEREQAIQEVLNLAAVAPVVYLGSIVSVEVNMP</sequence>
<dbReference type="AlphaFoldDB" id="A0A243WA72"/>
<proteinExistence type="predicted"/>
<feature type="transmembrane region" description="Helical" evidence="1">
    <location>
        <begin position="52"/>
        <end position="70"/>
    </location>
</feature>
<accession>A0A243WA72</accession>
<protein>
    <recommendedName>
        <fullName evidence="2">DUF1508 domain-containing protein</fullName>
    </recommendedName>
</protein>
<dbReference type="InterPro" id="IPR010879">
    <property type="entry name" value="DUF1508"/>
</dbReference>
<comment type="caution">
    <text evidence="3">The sequence shown here is derived from an EMBL/GenBank/DDBJ whole genome shotgun (WGS) entry which is preliminary data.</text>
</comment>
<dbReference type="Gene3D" id="2.30.29.80">
    <property type="match status" value="1"/>
</dbReference>
<dbReference type="InterPro" id="IPR036913">
    <property type="entry name" value="YegP-like_sf"/>
</dbReference>
<feature type="domain" description="DUF1508" evidence="2">
    <location>
        <begin position="19"/>
        <end position="62"/>
    </location>
</feature>
<keyword evidence="4" id="KW-1185">Reference proteome</keyword>
<organism evidence="3 4">
    <name type="scientific">Hymenobacter crusticola</name>
    <dbReference type="NCBI Taxonomy" id="1770526"/>
    <lineage>
        <taxon>Bacteria</taxon>
        <taxon>Pseudomonadati</taxon>
        <taxon>Bacteroidota</taxon>
        <taxon>Cytophagia</taxon>
        <taxon>Cytophagales</taxon>
        <taxon>Hymenobacteraceae</taxon>
        <taxon>Hymenobacter</taxon>
    </lineage>
</organism>
<keyword evidence="1" id="KW-0472">Membrane</keyword>
<evidence type="ECO:0000259" key="2">
    <source>
        <dbReference type="Pfam" id="PF07411"/>
    </source>
</evidence>
<keyword evidence="1" id="KW-0812">Transmembrane</keyword>